<evidence type="ECO:0000313" key="3">
    <source>
        <dbReference type="EMBL" id="RZB52787.1"/>
    </source>
</evidence>
<dbReference type="AlphaFoldDB" id="A0A445FV37"/>
<sequence length="324" mass="36884">VRQSTKYRSNKNVAIFVSNKDNLQKTRGPKYLQPTHKIWSCCNPFLSEFPSSIVFLTQANTCLHCYVKMIALKSLHPFFTPTNIKYGINRSRCLNTKGSVLCLCKSNESESQAPQPGDIRKQELLAQIAMLQTQKVRLTDYFDERSEYLTQFGEEAKAEFDKIGKDALQGLDEASAIITANIESQMVEFEESAELNRQEIQEHEKELGEFEVQMEDGRNEGLFFKNLRRRTPVDKSKAKEEAEKIKDVAREKAGSRTRKGFYLLFIGLLTFAIVDSIASSSTDWKNIAVLGATLVALVSQFIYEQTMSLETGEKRKTDTEEENN</sequence>
<accession>A0A445FV37</accession>
<feature type="coiled-coil region" evidence="1">
    <location>
        <begin position="186"/>
        <end position="220"/>
    </location>
</feature>
<evidence type="ECO:0000256" key="2">
    <source>
        <dbReference type="SAM" id="Phobius"/>
    </source>
</evidence>
<evidence type="ECO:0000313" key="4">
    <source>
        <dbReference type="Proteomes" id="UP000289340"/>
    </source>
</evidence>
<feature type="non-terminal residue" evidence="3">
    <location>
        <position position="1"/>
    </location>
</feature>
<keyword evidence="4" id="KW-1185">Reference proteome</keyword>
<evidence type="ECO:0000256" key="1">
    <source>
        <dbReference type="SAM" id="Coils"/>
    </source>
</evidence>
<keyword evidence="2" id="KW-0812">Transmembrane</keyword>
<feature type="transmembrane region" description="Helical" evidence="2">
    <location>
        <begin position="260"/>
        <end position="278"/>
    </location>
</feature>
<dbReference type="PANTHER" id="PTHR35731">
    <property type="entry name" value="8-AMINO-7-OXONONANOATE SYNTHASE"/>
    <property type="match status" value="1"/>
</dbReference>
<protein>
    <submittedName>
        <fullName evidence="3">Uncharacterized protein</fullName>
    </submittedName>
</protein>
<comment type="caution">
    <text evidence="3">The sequence shown here is derived from an EMBL/GenBank/DDBJ whole genome shotgun (WGS) entry which is preliminary data.</text>
</comment>
<dbReference type="GO" id="GO:0009507">
    <property type="term" value="C:chloroplast"/>
    <property type="evidence" value="ECO:0007669"/>
    <property type="project" value="TreeGrafter"/>
</dbReference>
<feature type="transmembrane region" description="Helical" evidence="2">
    <location>
        <begin position="284"/>
        <end position="303"/>
    </location>
</feature>
<proteinExistence type="predicted"/>
<reference evidence="3 4" key="1">
    <citation type="submission" date="2018-09" db="EMBL/GenBank/DDBJ databases">
        <title>A high-quality reference genome of wild soybean provides a powerful tool to mine soybean genomes.</title>
        <authorList>
            <person name="Xie M."/>
            <person name="Chung C.Y.L."/>
            <person name="Li M.-W."/>
            <person name="Wong F.-L."/>
            <person name="Chan T.-F."/>
            <person name="Lam H.-M."/>
        </authorList>
    </citation>
    <scope>NUCLEOTIDE SEQUENCE [LARGE SCALE GENOMIC DNA]</scope>
    <source>
        <strain evidence="4">cv. W05</strain>
        <tissue evidence="3">Hypocotyl of etiolated seedlings</tissue>
    </source>
</reference>
<organism evidence="3 4">
    <name type="scientific">Glycine soja</name>
    <name type="common">Wild soybean</name>
    <dbReference type="NCBI Taxonomy" id="3848"/>
    <lineage>
        <taxon>Eukaryota</taxon>
        <taxon>Viridiplantae</taxon>
        <taxon>Streptophyta</taxon>
        <taxon>Embryophyta</taxon>
        <taxon>Tracheophyta</taxon>
        <taxon>Spermatophyta</taxon>
        <taxon>Magnoliopsida</taxon>
        <taxon>eudicotyledons</taxon>
        <taxon>Gunneridae</taxon>
        <taxon>Pentapetalae</taxon>
        <taxon>rosids</taxon>
        <taxon>fabids</taxon>
        <taxon>Fabales</taxon>
        <taxon>Fabaceae</taxon>
        <taxon>Papilionoideae</taxon>
        <taxon>50 kb inversion clade</taxon>
        <taxon>NPAAA clade</taxon>
        <taxon>indigoferoid/millettioid clade</taxon>
        <taxon>Phaseoleae</taxon>
        <taxon>Glycine</taxon>
        <taxon>Glycine subgen. Soja</taxon>
    </lineage>
</organism>
<keyword evidence="1" id="KW-0175">Coiled coil</keyword>
<dbReference type="EMBL" id="QZWG01000018">
    <property type="protein sequence ID" value="RZB52787.1"/>
    <property type="molecule type" value="Genomic_DNA"/>
</dbReference>
<name>A0A445FV37_GLYSO</name>
<dbReference type="PANTHER" id="PTHR35731:SF1">
    <property type="entry name" value="8-AMINO-7-OXONONANOATE SYNTHASE"/>
    <property type="match status" value="1"/>
</dbReference>
<dbReference type="Proteomes" id="UP000289340">
    <property type="component" value="Chromosome 18"/>
</dbReference>
<keyword evidence="2" id="KW-1133">Transmembrane helix</keyword>
<gene>
    <name evidence="3" type="ORF">D0Y65_049023</name>
</gene>
<keyword evidence="2" id="KW-0472">Membrane</keyword>